<accession>A0AAJ7SG69</accession>
<evidence type="ECO:0000256" key="8">
    <source>
        <dbReference type="ARBA" id="ARBA00022853"/>
    </source>
</evidence>
<keyword evidence="4" id="KW-0547">Nucleotide-binding</keyword>
<reference evidence="17" key="1">
    <citation type="submission" date="2025-08" db="UniProtKB">
        <authorList>
            <consortium name="RefSeq"/>
        </authorList>
    </citation>
    <scope>IDENTIFICATION</scope>
</reference>
<dbReference type="SMART" id="SM00487">
    <property type="entry name" value="DEXDc"/>
    <property type="match status" value="1"/>
</dbReference>
<comment type="similarity">
    <text evidence="2">Belongs to the SNF2/RAD54 helicase family.</text>
</comment>
<dbReference type="GO" id="GO:0003677">
    <property type="term" value="F:DNA binding"/>
    <property type="evidence" value="ECO:0007669"/>
    <property type="project" value="UniProtKB-KW"/>
</dbReference>
<dbReference type="RefSeq" id="XP_028968151.1">
    <property type="nucleotide sequence ID" value="XM_029112318.1"/>
</dbReference>
<dbReference type="FunFam" id="3.40.50.10810:FF:000014">
    <property type="entry name" value="SWI/SNF-related matrix-associated actin-dependent regulator of chromatin subfamily A containing DEAD/H box 1"/>
    <property type="match status" value="1"/>
</dbReference>
<dbReference type="InterPro" id="IPR014001">
    <property type="entry name" value="Helicase_ATP-bd"/>
</dbReference>
<dbReference type="InterPro" id="IPR001650">
    <property type="entry name" value="Helicase_C-like"/>
</dbReference>
<dbReference type="InterPro" id="IPR000330">
    <property type="entry name" value="SNF2_N"/>
</dbReference>
<evidence type="ECO:0000256" key="10">
    <source>
        <dbReference type="ARBA" id="ARBA00023242"/>
    </source>
</evidence>
<dbReference type="PROSITE" id="PS51192">
    <property type="entry name" value="HELICASE_ATP_BIND_1"/>
    <property type="match status" value="1"/>
</dbReference>
<dbReference type="CTD" id="34311"/>
<dbReference type="GO" id="GO:0005694">
    <property type="term" value="C:chromosome"/>
    <property type="evidence" value="ECO:0007669"/>
    <property type="project" value="UniProtKB-ARBA"/>
</dbReference>
<dbReference type="SMART" id="SM00490">
    <property type="entry name" value="HELICc"/>
    <property type="match status" value="1"/>
</dbReference>
<evidence type="ECO:0000259" key="14">
    <source>
        <dbReference type="PROSITE" id="PS51192"/>
    </source>
</evidence>
<protein>
    <recommendedName>
        <fullName evidence="12">SWI/SNF-related matrix-associated actin-dependent regulator of chromatin subfamily A containing DEAD/H box 1 homolog</fullName>
        <ecNumber evidence="3">3.6.4.12</ecNumber>
    </recommendedName>
</protein>
<keyword evidence="9" id="KW-0238">DNA-binding</keyword>
<dbReference type="Gene3D" id="3.40.50.10810">
    <property type="entry name" value="Tandem AAA-ATPase domain"/>
    <property type="match status" value="1"/>
</dbReference>
<dbReference type="Gene3D" id="3.40.50.300">
    <property type="entry name" value="P-loop containing nucleotide triphosphate hydrolases"/>
    <property type="match status" value="1"/>
</dbReference>
<dbReference type="PROSITE" id="PS51194">
    <property type="entry name" value="HELICASE_CTER"/>
    <property type="match status" value="1"/>
</dbReference>
<dbReference type="InterPro" id="IPR049730">
    <property type="entry name" value="SNF2/RAD54-like_C"/>
</dbReference>
<evidence type="ECO:0000256" key="7">
    <source>
        <dbReference type="ARBA" id="ARBA00022840"/>
    </source>
</evidence>
<dbReference type="GO" id="GO:0005634">
    <property type="term" value="C:nucleus"/>
    <property type="evidence" value="ECO:0007669"/>
    <property type="project" value="UniProtKB-SubCell"/>
</dbReference>
<organism evidence="16 17">
    <name type="scientific">Galendromus occidentalis</name>
    <name type="common">western predatory mite</name>
    <dbReference type="NCBI Taxonomy" id="34638"/>
    <lineage>
        <taxon>Eukaryota</taxon>
        <taxon>Metazoa</taxon>
        <taxon>Ecdysozoa</taxon>
        <taxon>Arthropoda</taxon>
        <taxon>Chelicerata</taxon>
        <taxon>Arachnida</taxon>
        <taxon>Acari</taxon>
        <taxon>Parasitiformes</taxon>
        <taxon>Mesostigmata</taxon>
        <taxon>Gamasina</taxon>
        <taxon>Phytoseioidea</taxon>
        <taxon>Phytoseiidae</taxon>
        <taxon>Typhlodrominae</taxon>
        <taxon>Galendromus</taxon>
    </lineage>
</organism>
<dbReference type="GO" id="GO:0003678">
    <property type="term" value="F:DNA helicase activity"/>
    <property type="evidence" value="ECO:0007669"/>
    <property type="project" value="UniProtKB-EC"/>
</dbReference>
<dbReference type="CDD" id="cd17998">
    <property type="entry name" value="DEXHc_SMARCAD1"/>
    <property type="match status" value="1"/>
</dbReference>
<keyword evidence="16" id="KW-1185">Reference proteome</keyword>
<keyword evidence="6" id="KW-0347">Helicase</keyword>
<dbReference type="Proteomes" id="UP000694867">
    <property type="component" value="Unplaced"/>
</dbReference>
<dbReference type="Pfam" id="PF00271">
    <property type="entry name" value="Helicase_C"/>
    <property type="match status" value="1"/>
</dbReference>
<dbReference type="KEGG" id="goe:100908464"/>
<dbReference type="GO" id="GO:0016787">
    <property type="term" value="F:hydrolase activity"/>
    <property type="evidence" value="ECO:0007669"/>
    <property type="project" value="UniProtKB-KW"/>
</dbReference>
<evidence type="ECO:0000256" key="9">
    <source>
        <dbReference type="ARBA" id="ARBA00023125"/>
    </source>
</evidence>
<keyword evidence="8" id="KW-0156">Chromatin regulator</keyword>
<feature type="domain" description="Helicase ATP-binding" evidence="14">
    <location>
        <begin position="318"/>
        <end position="486"/>
    </location>
</feature>
<proteinExistence type="inferred from homology"/>
<dbReference type="InterPro" id="IPR027417">
    <property type="entry name" value="P-loop_NTPase"/>
</dbReference>
<sequence length="842" mass="96532">MATSWVDKFRYNGLKGGAERQDTEDADQDEITHLKSKAPELKKSASDDEKVLQNFQRRFSDIDKMEIQDCLVRHNWDKEAAMKELDSEYMKLVDKNKAKSTSVSPITVSHNTAKLAHKRPTKAKNSHKYAAINAAQRVETNTPSSPPKRFKRARFADSDDEDESATKRDKVYMSSDSESEDERLAQPSSELAKIRKQVLEFLNEATEMELEAVPNLSKKRVEKILSMRPFSSYEATVKAMKSTSGLTPDILNNVQSFLSSRNIIAKLMTSCDGIVKQMRHQVERLHDKSTMSIRQQPSILSSHLKLAPHQLIGVNWMSLLHEKKLNGILADEMGLGKTIQVVAFLAHLLEKNIQGPHLIVVPSSTLDNWHREFTTWCPTLKVVIYSGPQEDRKILRLDTVNNRISFNVIITTYNTLSSTPEDRGFFKKMQFTYAVFDEAHMLKNMMTQRYQSLMQINSNYKMMLTGTPLQNNLIELMSLLTFTMPNLFANKRDHMTSLFKGAKAGGDGDSARNKFERERINQAKSIMQPFVLRRLKSDVLNNLPTKHDVTEHVPLTEPQQKLYKKLVTSFKKTKVERREDDVNSEGSVLMQLRKAANHPLLMRTFYDDKKLARMAKIICKQRSHRDSSVECVIEDMEVMSDFELNALCGEFGECLDEFLLPDTLILDSGKFKHLQSLIKEHLEKKNRILIFSQFTMVLDIVEKFLHILKYNYLRIDGSTPVSDRQDMIDMFSNDETIPIFLLSTKACGLGINLTAANVVILHDIDFNPYNDKQAEDRCHRIGQTREVHIHRLVAKGTIEEAMHSIAQEKLKLEKRVTAEEDQNEEKVTMMKLLKQALAENLD</sequence>
<comment type="function">
    <text evidence="11">DNA helicase that possesses intrinsic ATP-dependent nucleosome-remodeling activity and is both required for DNA repair and heterochromatin organization. Promotes DNA end resection of double-strand breaks (DSBs) following DNA damage: probably acts by weakening histone DNA interactions in nucleosomes flanking DSBs.</text>
</comment>
<evidence type="ECO:0000259" key="15">
    <source>
        <dbReference type="PROSITE" id="PS51194"/>
    </source>
</evidence>
<dbReference type="PANTHER" id="PTHR10799">
    <property type="entry name" value="SNF2/RAD54 HELICASE FAMILY"/>
    <property type="match status" value="1"/>
</dbReference>
<feature type="domain" description="Helicase C-terminal" evidence="15">
    <location>
        <begin position="673"/>
        <end position="838"/>
    </location>
</feature>
<dbReference type="EC" id="3.6.4.12" evidence="3"/>
<dbReference type="CDD" id="cd18793">
    <property type="entry name" value="SF2_C_SNF"/>
    <property type="match status" value="1"/>
</dbReference>
<dbReference type="GeneID" id="100908464"/>
<evidence type="ECO:0000256" key="6">
    <source>
        <dbReference type="ARBA" id="ARBA00022806"/>
    </source>
</evidence>
<evidence type="ECO:0000256" key="4">
    <source>
        <dbReference type="ARBA" id="ARBA00022741"/>
    </source>
</evidence>
<evidence type="ECO:0000256" key="13">
    <source>
        <dbReference type="SAM" id="MobiDB-lite"/>
    </source>
</evidence>
<evidence type="ECO:0000313" key="17">
    <source>
        <dbReference type="RefSeq" id="XP_028968151.1"/>
    </source>
</evidence>
<comment type="subcellular location">
    <subcellularLocation>
        <location evidence="1">Nucleus</location>
    </subcellularLocation>
</comment>
<dbReference type="SUPFAM" id="SSF52540">
    <property type="entry name" value="P-loop containing nucleoside triphosphate hydrolases"/>
    <property type="match status" value="2"/>
</dbReference>
<dbReference type="GO" id="GO:0006325">
    <property type="term" value="P:chromatin organization"/>
    <property type="evidence" value="ECO:0007669"/>
    <property type="project" value="UniProtKB-KW"/>
</dbReference>
<evidence type="ECO:0000256" key="5">
    <source>
        <dbReference type="ARBA" id="ARBA00022801"/>
    </source>
</evidence>
<evidence type="ECO:0000256" key="12">
    <source>
        <dbReference type="ARBA" id="ARBA00069890"/>
    </source>
</evidence>
<evidence type="ECO:0000256" key="11">
    <source>
        <dbReference type="ARBA" id="ARBA00059294"/>
    </source>
</evidence>
<dbReference type="AlphaFoldDB" id="A0AAJ7SG69"/>
<keyword evidence="10" id="KW-0539">Nucleus</keyword>
<dbReference type="Pfam" id="PF00176">
    <property type="entry name" value="SNF2-rel_dom"/>
    <property type="match status" value="1"/>
</dbReference>
<evidence type="ECO:0000313" key="16">
    <source>
        <dbReference type="Proteomes" id="UP000694867"/>
    </source>
</evidence>
<keyword evidence="7" id="KW-0067">ATP-binding</keyword>
<evidence type="ECO:0000256" key="3">
    <source>
        <dbReference type="ARBA" id="ARBA00012551"/>
    </source>
</evidence>
<name>A0AAJ7SG69_9ACAR</name>
<dbReference type="GO" id="GO:0005524">
    <property type="term" value="F:ATP binding"/>
    <property type="evidence" value="ECO:0007669"/>
    <property type="project" value="UniProtKB-KW"/>
</dbReference>
<gene>
    <name evidence="17" type="primary">LOC100908464</name>
</gene>
<keyword evidence="5" id="KW-0378">Hydrolase</keyword>
<evidence type="ECO:0000256" key="1">
    <source>
        <dbReference type="ARBA" id="ARBA00004123"/>
    </source>
</evidence>
<feature type="region of interest" description="Disordered" evidence="13">
    <location>
        <begin position="136"/>
        <end position="188"/>
    </location>
</feature>
<evidence type="ECO:0000256" key="2">
    <source>
        <dbReference type="ARBA" id="ARBA00007025"/>
    </source>
</evidence>
<dbReference type="InterPro" id="IPR038718">
    <property type="entry name" value="SNF2-like_sf"/>
</dbReference>